<reference evidence="18" key="1">
    <citation type="submission" date="2021-07" db="EMBL/GenBank/DDBJ databases">
        <title>Elsinoe batatas strain:CRI-CJ2 Genome sequencing and assembly.</title>
        <authorList>
            <person name="Huang L."/>
        </authorList>
    </citation>
    <scope>NUCLEOTIDE SEQUENCE</scope>
    <source>
        <strain evidence="18">CRI-CJ2</strain>
    </source>
</reference>
<organism evidence="18 19">
    <name type="scientific">Elsinoe batatas</name>
    <dbReference type="NCBI Taxonomy" id="2601811"/>
    <lineage>
        <taxon>Eukaryota</taxon>
        <taxon>Fungi</taxon>
        <taxon>Dikarya</taxon>
        <taxon>Ascomycota</taxon>
        <taxon>Pezizomycotina</taxon>
        <taxon>Dothideomycetes</taxon>
        <taxon>Dothideomycetidae</taxon>
        <taxon>Myriangiales</taxon>
        <taxon>Elsinoaceae</taxon>
        <taxon>Elsinoe</taxon>
    </lineage>
</organism>
<feature type="binding site" evidence="14">
    <location>
        <position position="30"/>
    </location>
    <ligand>
        <name>Mg(2+)</name>
        <dbReference type="ChEBI" id="CHEBI:18420"/>
        <label>1</label>
        <note>catalytic</note>
    </ligand>
</feature>
<feature type="binding site" evidence="13">
    <location>
        <begin position="75"/>
        <end position="76"/>
    </location>
    <ligand>
        <name>GTP</name>
        <dbReference type="ChEBI" id="CHEBI:37565"/>
    </ligand>
</feature>
<evidence type="ECO:0000256" key="4">
    <source>
        <dbReference type="ARBA" id="ARBA00022679"/>
    </source>
</evidence>
<evidence type="ECO:0000256" key="6">
    <source>
        <dbReference type="ARBA" id="ARBA00022695"/>
    </source>
</evidence>
<evidence type="ECO:0000256" key="11">
    <source>
        <dbReference type="ARBA" id="ARBA00032480"/>
    </source>
</evidence>
<dbReference type="Pfam" id="PF04446">
    <property type="entry name" value="Thg1"/>
    <property type="match status" value="1"/>
</dbReference>
<keyword evidence="10 12" id="KW-0342">GTP-binding</keyword>
<dbReference type="PANTHER" id="PTHR12729:SF6">
    <property type="entry name" value="TRNA(HIS) GUANYLYLTRANSFERASE-RELATED"/>
    <property type="match status" value="1"/>
</dbReference>
<dbReference type="InterPro" id="IPR007537">
    <property type="entry name" value="tRNAHis_GuaTrfase_Thg1"/>
</dbReference>
<dbReference type="InterPro" id="IPR025845">
    <property type="entry name" value="Thg1_C_dom"/>
</dbReference>
<dbReference type="OrthoDB" id="62560at2759"/>
<evidence type="ECO:0000256" key="3">
    <source>
        <dbReference type="ARBA" id="ARBA00015443"/>
    </source>
</evidence>
<evidence type="ECO:0000256" key="14">
    <source>
        <dbReference type="PIRSR" id="PIRSR028980-2"/>
    </source>
</evidence>
<dbReference type="EMBL" id="JAESVG020000009">
    <property type="protein sequence ID" value="KAG8624386.1"/>
    <property type="molecule type" value="Genomic_DNA"/>
</dbReference>
<accession>A0A8K0KUR6</accession>
<dbReference type="InterPro" id="IPR024956">
    <property type="entry name" value="tRNAHis_GuaTrfase_cat"/>
</dbReference>
<proteinExistence type="inferred from homology"/>
<keyword evidence="8 12" id="KW-0547">Nucleotide-binding</keyword>
<evidence type="ECO:0000313" key="19">
    <source>
        <dbReference type="Proteomes" id="UP000809789"/>
    </source>
</evidence>
<keyword evidence="9 12" id="KW-0460">Magnesium</keyword>
<evidence type="ECO:0000256" key="1">
    <source>
        <dbReference type="ARBA" id="ARBA00010113"/>
    </source>
</evidence>
<dbReference type="Gene3D" id="3.30.70.3000">
    <property type="match status" value="1"/>
</dbReference>
<feature type="compositionally biased region" description="Polar residues" evidence="15">
    <location>
        <begin position="220"/>
        <end position="263"/>
    </location>
</feature>
<dbReference type="Pfam" id="PF14413">
    <property type="entry name" value="Thg1C"/>
    <property type="match status" value="1"/>
</dbReference>
<evidence type="ECO:0000256" key="7">
    <source>
        <dbReference type="ARBA" id="ARBA00022723"/>
    </source>
</evidence>
<feature type="domain" description="Thg1 C-terminal" evidence="17">
    <location>
        <begin position="139"/>
        <end position="286"/>
    </location>
</feature>
<feature type="binding site" evidence="14">
    <location>
        <position position="29"/>
    </location>
    <ligand>
        <name>Mg(2+)</name>
        <dbReference type="ChEBI" id="CHEBI:18420"/>
        <label>1</label>
        <note>catalytic</note>
    </ligand>
</feature>
<keyword evidence="4 12" id="KW-0808">Transferase</keyword>
<dbReference type="GO" id="GO:0005525">
    <property type="term" value="F:GTP binding"/>
    <property type="evidence" value="ECO:0007669"/>
    <property type="project" value="UniProtKB-UniRule"/>
</dbReference>
<dbReference type="PANTHER" id="PTHR12729">
    <property type="entry name" value="TRNA(HIS) GUANYLYLTRANSFERASE-RELATED"/>
    <property type="match status" value="1"/>
</dbReference>
<keyword evidence="7 12" id="KW-0479">Metal-binding</keyword>
<keyword evidence="5 12" id="KW-0819">tRNA processing</keyword>
<dbReference type="GO" id="GO:0000287">
    <property type="term" value="F:magnesium ion binding"/>
    <property type="evidence" value="ECO:0007669"/>
    <property type="project" value="UniProtKB-UniRule"/>
</dbReference>
<feature type="region of interest" description="Disordered" evidence="15">
    <location>
        <begin position="220"/>
        <end position="269"/>
    </location>
</feature>
<feature type="domain" description="tRNAHis guanylyltransferase catalytic" evidence="16">
    <location>
        <begin position="6"/>
        <end position="136"/>
    </location>
</feature>
<comment type="catalytic activity">
    <reaction evidence="12">
        <text>a 5'-end ribonucleotide-tRNA(His) + GTP + ATP + H2O = a 5'-end phospho-guanosine-ribonucleotide-tRNA(His) + AMP + 2 diphosphate + H(+)</text>
        <dbReference type="Rhea" id="RHEA:54564"/>
        <dbReference type="Rhea" id="RHEA-COMP:14193"/>
        <dbReference type="Rhea" id="RHEA-COMP:14917"/>
        <dbReference type="ChEBI" id="CHEBI:15377"/>
        <dbReference type="ChEBI" id="CHEBI:15378"/>
        <dbReference type="ChEBI" id="CHEBI:30616"/>
        <dbReference type="ChEBI" id="CHEBI:33019"/>
        <dbReference type="ChEBI" id="CHEBI:37565"/>
        <dbReference type="ChEBI" id="CHEBI:138282"/>
        <dbReference type="ChEBI" id="CHEBI:141847"/>
        <dbReference type="ChEBI" id="CHEBI:456215"/>
        <dbReference type="EC" id="2.7.7.79"/>
    </reaction>
</comment>
<evidence type="ECO:0000259" key="16">
    <source>
        <dbReference type="Pfam" id="PF04446"/>
    </source>
</evidence>
<keyword evidence="6 12" id="KW-0548">Nucleotidyltransferase</keyword>
<dbReference type="GO" id="GO:0008193">
    <property type="term" value="F:tRNA guanylyltransferase activity"/>
    <property type="evidence" value="ECO:0007669"/>
    <property type="project" value="UniProtKB-UniRule"/>
</dbReference>
<comment type="cofactor">
    <cofactor evidence="14">
        <name>Mg(2+)</name>
        <dbReference type="ChEBI" id="CHEBI:18420"/>
    </cofactor>
    <text evidence="14">Binds 2 magnesium ions per subunit.</text>
</comment>
<evidence type="ECO:0000256" key="10">
    <source>
        <dbReference type="ARBA" id="ARBA00023134"/>
    </source>
</evidence>
<dbReference type="GO" id="GO:0006400">
    <property type="term" value="P:tRNA modification"/>
    <property type="evidence" value="ECO:0007669"/>
    <property type="project" value="UniProtKB-UniRule"/>
</dbReference>
<evidence type="ECO:0000256" key="5">
    <source>
        <dbReference type="ARBA" id="ARBA00022694"/>
    </source>
</evidence>
<name>A0A8K0KUR6_9PEZI</name>
<evidence type="ECO:0000313" key="18">
    <source>
        <dbReference type="EMBL" id="KAG8624386.1"/>
    </source>
</evidence>
<feature type="binding site" evidence="14">
    <location>
        <position position="76"/>
    </location>
    <ligand>
        <name>Mg(2+)</name>
        <dbReference type="ChEBI" id="CHEBI:18420"/>
        <label>1</label>
        <note>catalytic</note>
    </ligand>
</feature>
<feature type="binding site" evidence="14">
    <location>
        <position position="76"/>
    </location>
    <ligand>
        <name>Mg(2+)</name>
        <dbReference type="ChEBI" id="CHEBI:18420"/>
        <label>2</label>
        <note>catalytic</note>
    </ligand>
</feature>
<evidence type="ECO:0000259" key="17">
    <source>
        <dbReference type="Pfam" id="PF14413"/>
    </source>
</evidence>
<protein>
    <recommendedName>
        <fullName evidence="3 12">tRNA(His) guanylyltransferase</fullName>
        <ecNumber evidence="2 12">2.7.7.79</ecNumber>
    </recommendedName>
    <alternativeName>
        <fullName evidence="11 12">tRNA-histidine guanylyltransferase</fullName>
    </alternativeName>
</protein>
<comment type="function">
    <text evidence="12">Adds a GMP to the 5'-end of tRNA(His) after transcription and RNase P cleavage.</text>
</comment>
<evidence type="ECO:0000256" key="9">
    <source>
        <dbReference type="ARBA" id="ARBA00022842"/>
    </source>
</evidence>
<evidence type="ECO:0000256" key="13">
    <source>
        <dbReference type="PIRSR" id="PIRSR028980-1"/>
    </source>
</evidence>
<dbReference type="AlphaFoldDB" id="A0A8K0KUR6"/>
<keyword evidence="19" id="KW-1185">Reference proteome</keyword>
<sequence length="307" mass="34987">MANSEFEYTRFFEQTDMLLPDTWIVVRLDGRGFSKFTKRYSFAKPNDKRAIDLMNSAALETMRGLVDLVVAYGQSDEYSFVFHKDTQLFERRAQKLVTTIVSTFSVQYALQWPKFFPDEPLTEPYPTFDGRHVLYPNIQTMRDYLSWRQADCHVNNLYNTTFWAMVNQGGQSPTDAELELKGTFSADKNEILFSRFGINYNNEPEVYKKGTVIYRDLSESTRPLSTTSPLNGTTKSSASPNSGTTDPAANTTSTSETAPPSKTQLDKERKRKLKATLVAEHVDIIKDGFWEQRPWILAGKGARKGSE</sequence>
<comment type="similarity">
    <text evidence="1 12">Belongs to the tRNA(His) guanylyltransferase family.</text>
</comment>
<evidence type="ECO:0000256" key="2">
    <source>
        <dbReference type="ARBA" id="ARBA00012511"/>
    </source>
</evidence>
<evidence type="ECO:0000256" key="12">
    <source>
        <dbReference type="PIRNR" id="PIRNR028980"/>
    </source>
</evidence>
<dbReference type="PIRSF" id="PIRSF028980">
    <property type="entry name" value="tRNAHis_guanylyltransferase"/>
    <property type="match status" value="1"/>
</dbReference>
<evidence type="ECO:0000256" key="8">
    <source>
        <dbReference type="ARBA" id="ARBA00022741"/>
    </source>
</evidence>
<dbReference type="InterPro" id="IPR038469">
    <property type="entry name" value="tRNAHis_GuaTrfase_Thg1_sf"/>
</dbReference>
<comment type="caution">
    <text evidence="18">The sequence shown here is derived from an EMBL/GenBank/DDBJ whole genome shotgun (WGS) entry which is preliminary data.</text>
</comment>
<dbReference type="EC" id="2.7.7.79" evidence="2 12"/>
<dbReference type="Proteomes" id="UP000809789">
    <property type="component" value="Unassembled WGS sequence"/>
</dbReference>
<feature type="binding site" evidence="14">
    <location>
        <position position="29"/>
    </location>
    <ligand>
        <name>Mg(2+)</name>
        <dbReference type="ChEBI" id="CHEBI:18420"/>
        <label>2</label>
        <note>catalytic</note>
    </ligand>
</feature>
<gene>
    <name evidence="18" type="ORF">KVT40_007453</name>
</gene>
<evidence type="ECO:0000256" key="15">
    <source>
        <dbReference type="SAM" id="MobiDB-lite"/>
    </source>
</evidence>